<dbReference type="KEGG" id="vg:80019029"/>
<keyword evidence="2" id="KW-1185">Reference proteome</keyword>
<accession>A0A8F3IQC2</accession>
<dbReference type="RefSeq" id="YP_010754438.1">
    <property type="nucleotide sequence ID" value="NC_073460.1"/>
</dbReference>
<gene>
    <name evidence="1" type="primary">41</name>
    <name evidence="1" type="ORF">SEA_FOOTLOOSE_41</name>
</gene>
<name>A0A8F3IQC2_9CAUD</name>
<dbReference type="EMBL" id="MZ150789">
    <property type="protein sequence ID" value="QWY84623.1"/>
    <property type="molecule type" value="Genomic_DNA"/>
</dbReference>
<dbReference type="GeneID" id="80019029"/>
<organism evidence="1 2">
    <name type="scientific">Microbacterium phage Footloose</name>
    <dbReference type="NCBI Taxonomy" id="2836048"/>
    <lineage>
        <taxon>Viruses</taxon>
        <taxon>Duplodnaviria</taxon>
        <taxon>Heunggongvirae</taxon>
        <taxon>Uroviricota</taxon>
        <taxon>Caudoviricetes</taxon>
        <taxon>Footloosevirus</taxon>
        <taxon>Footloosevirus footloose</taxon>
    </lineage>
</organism>
<protein>
    <submittedName>
        <fullName evidence="1">Uncharacterized protein</fullName>
    </submittedName>
</protein>
<sequence length="174" mass="19690">MDTFEASNGMKVPVDGHPFALVNANGVTTQTFSARDAQALREFFQHERDEELGRWRWPHNPDFVVYPRGESGVHVLDEGSGIGAARLIHRNGDPHNPTAEYQAAYAYFEAHPERKPWEDAKEGEVWIVTPSKALTCGERVEYPAIFQAGRFRDHGGSWEARDLTAARRIWPESD</sequence>
<dbReference type="Proteomes" id="UP000693692">
    <property type="component" value="Segment"/>
</dbReference>
<proteinExistence type="predicted"/>
<reference evidence="1" key="1">
    <citation type="submission" date="2021-05" db="EMBL/GenBank/DDBJ databases">
        <authorList>
            <person name="Brink J."/>
            <person name="Busse A.L."/>
            <person name="Crowley H.J."/>
            <person name="Hall C.J."/>
            <person name="Hetherington P."/>
            <person name="Hovde T.M."/>
            <person name="Johnson J.A."/>
            <person name="Karch K.E."/>
            <person name="Krueger C.J."/>
            <person name="Lundberg T.J."/>
            <person name="Madla Sanchez I."/>
            <person name="Mathiesen C."/>
            <person name="Moore L.J."/>
            <person name="Nordberg R.J."/>
            <person name="Petersen I.M."/>
            <person name="Piton K.L."/>
            <person name="Rozycki S.T."/>
            <person name="Rutten E."/>
            <person name="Samuelson I.O."/>
            <person name="Sarkilahti S.K."/>
            <person name="Schubert K.A."/>
            <person name="Stamness T.F."/>
            <person name="Tinman A.J."/>
            <person name="Tutterrow P.B."/>
            <person name="Wanzek N.C."/>
            <person name="Wheeler C.D."/>
            <person name="Spring A.M."/>
            <person name="Klyczek K."/>
            <person name="Garlena R.A."/>
            <person name="Russell D.A."/>
            <person name="Pope W.H."/>
            <person name="Jacobs-Sera D."/>
            <person name="Hatfull G.F."/>
        </authorList>
    </citation>
    <scope>NUCLEOTIDE SEQUENCE</scope>
</reference>
<evidence type="ECO:0000313" key="1">
    <source>
        <dbReference type="EMBL" id="QWY84623.1"/>
    </source>
</evidence>
<evidence type="ECO:0000313" key="2">
    <source>
        <dbReference type="Proteomes" id="UP000693692"/>
    </source>
</evidence>